<dbReference type="GO" id="GO:0007015">
    <property type="term" value="P:actin filament organization"/>
    <property type="evidence" value="ECO:0007669"/>
    <property type="project" value="TreeGrafter"/>
</dbReference>
<dbReference type="Pfam" id="PF04727">
    <property type="entry name" value="ELMO_CED12"/>
    <property type="match status" value="1"/>
</dbReference>
<dbReference type="PROSITE" id="PS51335">
    <property type="entry name" value="ELMO"/>
    <property type="match status" value="1"/>
</dbReference>
<dbReference type="InterPro" id="IPR050868">
    <property type="entry name" value="ELMO_domain-containing"/>
</dbReference>
<dbReference type="GO" id="GO:0017124">
    <property type="term" value="F:SH3 domain binding"/>
    <property type="evidence" value="ECO:0007669"/>
    <property type="project" value="UniProtKB-KW"/>
</dbReference>
<dbReference type="GeneTree" id="ENSGT00940000159455"/>
<dbReference type="GO" id="GO:0048870">
    <property type="term" value="P:cell motility"/>
    <property type="evidence" value="ECO:0007669"/>
    <property type="project" value="TreeGrafter"/>
</dbReference>
<protein>
    <submittedName>
        <fullName evidence="6">Engulfment and cell motility 3</fullName>
    </submittedName>
</protein>
<evidence type="ECO:0000256" key="2">
    <source>
        <dbReference type="ARBA" id="ARBA00022907"/>
    </source>
</evidence>
<dbReference type="CTD" id="79767"/>
<keyword evidence="1" id="KW-0053">Apoptosis</keyword>
<dbReference type="InterPro" id="IPR024574">
    <property type="entry name" value="ELMO_ARM"/>
</dbReference>
<dbReference type="GO" id="GO:0006915">
    <property type="term" value="P:apoptotic process"/>
    <property type="evidence" value="ECO:0007669"/>
    <property type="project" value="UniProtKB-KW"/>
</dbReference>
<name>A0A3Q2E2X0_CYPVA</name>
<dbReference type="PANTHER" id="PTHR12771:SF16">
    <property type="entry name" value="ENGULFMENT AND CELL MOTILITY PROTEIN 3"/>
    <property type="match status" value="1"/>
</dbReference>
<dbReference type="Pfam" id="PF11841">
    <property type="entry name" value="ELMO_ARM"/>
    <property type="match status" value="1"/>
</dbReference>
<reference evidence="6" key="1">
    <citation type="submission" date="2025-08" db="UniProtKB">
        <authorList>
            <consortium name="Ensembl"/>
        </authorList>
    </citation>
    <scope>IDENTIFICATION</scope>
</reference>
<dbReference type="InterPro" id="IPR016024">
    <property type="entry name" value="ARM-type_fold"/>
</dbReference>
<dbReference type="CDD" id="cd13359">
    <property type="entry name" value="PH_ELMO1_CED-12"/>
    <property type="match status" value="1"/>
</dbReference>
<evidence type="ECO:0000256" key="3">
    <source>
        <dbReference type="ARBA" id="ARBA00023036"/>
    </source>
</evidence>
<dbReference type="InterPro" id="IPR011989">
    <property type="entry name" value="ARM-like"/>
</dbReference>
<dbReference type="OMA" id="KIAIQMM"/>
<dbReference type="GO" id="GO:0006909">
    <property type="term" value="P:phagocytosis"/>
    <property type="evidence" value="ECO:0007669"/>
    <property type="project" value="UniProtKB-KW"/>
</dbReference>
<evidence type="ECO:0000313" key="7">
    <source>
        <dbReference type="Proteomes" id="UP000265020"/>
    </source>
</evidence>
<dbReference type="KEGG" id="cvg:107084309"/>
<proteinExistence type="predicted"/>
<evidence type="ECO:0000259" key="5">
    <source>
        <dbReference type="PROSITE" id="PS51335"/>
    </source>
</evidence>
<dbReference type="Pfam" id="PF16457">
    <property type="entry name" value="PH_12"/>
    <property type="match status" value="1"/>
</dbReference>
<dbReference type="FunFam" id="2.30.29.30:FF:000053">
    <property type="entry name" value="Engulfment and cell motility protein 1"/>
    <property type="match status" value="1"/>
</dbReference>
<dbReference type="Ensembl" id="ENSCVAT00000001007.1">
    <property type="protein sequence ID" value="ENSCVAP00000025684.1"/>
    <property type="gene ID" value="ENSCVAG00000010718.1"/>
</dbReference>
<feature type="domain" description="ELMO" evidence="5">
    <location>
        <begin position="306"/>
        <end position="476"/>
    </location>
</feature>
<organism evidence="6 7">
    <name type="scientific">Cyprinodon variegatus</name>
    <name type="common">Sheepshead minnow</name>
    <dbReference type="NCBI Taxonomy" id="28743"/>
    <lineage>
        <taxon>Eukaryota</taxon>
        <taxon>Metazoa</taxon>
        <taxon>Chordata</taxon>
        <taxon>Craniata</taxon>
        <taxon>Vertebrata</taxon>
        <taxon>Euteleostomi</taxon>
        <taxon>Actinopterygii</taxon>
        <taxon>Neopterygii</taxon>
        <taxon>Teleostei</taxon>
        <taxon>Neoteleostei</taxon>
        <taxon>Acanthomorphata</taxon>
        <taxon>Ovalentaria</taxon>
        <taxon>Atherinomorphae</taxon>
        <taxon>Cyprinodontiformes</taxon>
        <taxon>Cyprinodontidae</taxon>
        <taxon>Cyprinodon</taxon>
    </lineage>
</organism>
<dbReference type="GO" id="GO:0032835">
    <property type="term" value="P:glomerulus development"/>
    <property type="evidence" value="ECO:0007669"/>
    <property type="project" value="Ensembl"/>
</dbReference>
<dbReference type="GeneID" id="107084309"/>
<dbReference type="SUPFAM" id="SSF48371">
    <property type="entry name" value="ARM repeat"/>
    <property type="match status" value="1"/>
</dbReference>
<reference evidence="6" key="2">
    <citation type="submission" date="2025-09" db="UniProtKB">
        <authorList>
            <consortium name="Ensembl"/>
        </authorList>
    </citation>
    <scope>IDENTIFICATION</scope>
</reference>
<dbReference type="OrthoDB" id="28413at2759"/>
<dbReference type="RefSeq" id="XP_015229580.1">
    <property type="nucleotide sequence ID" value="XM_015374094.1"/>
</dbReference>
<keyword evidence="7" id="KW-1185">Reference proteome</keyword>
<dbReference type="SUPFAM" id="SSF50729">
    <property type="entry name" value="PH domain-like"/>
    <property type="match status" value="1"/>
</dbReference>
<accession>A0A3Q2E2X0</accession>
<dbReference type="Proteomes" id="UP000265020">
    <property type="component" value="Unassembled WGS sequence"/>
</dbReference>
<dbReference type="Gene3D" id="6.10.250.810">
    <property type="match status" value="1"/>
</dbReference>
<keyword evidence="3" id="KW-0729">SH3-binding</keyword>
<sequence length="714" mass="82126">MPQQKDIVRIAIQMPGTVAQLIQLDQKKPLSAVIKEVCDGWNLPGPDNYALQYSEGAQMYITESNRLDIKNGWILRLTKAPGRRAEDLFKGIQSSDGGVRCDSLKELASVSRDVTFAQEFISRDGHVLLVKIVEDSKENNQIMTYTLTGFMELMDHGIVSWENLSAVFIKKIASFVNKSTDEAMQQVSLDILENMVLSSRKLFLQVKQEVTMERLIAHLQVANQQIQTKAMALLMALLQTAEDSDRKEMFAFLNKKNLRSYIYKNIILSSSPVQDEMAHYLYVLQSVTLNHLEARMRTPLDCYSQEHREILHGLRQAAFETESENSLSHERRRSLCAKEFKKLGFSNNSNPGQDLVRTPPGLLALDTMFYFANRNPDAYSRFVLENSSREDKHECPFARSSIQLTLILCEILRIGEPPSETGSNYHPIFFSQDRLLDELFCVCIQLLNKTWKEMRATQEDFDKVMQVVKEQITRTLSSKPTSLELFKNKVNALNYSEILKLRQTERLHQEETLAPPVLELKERLKPELLELIRQQRLNRLCQGTMFRKISSRRRQDKLWYCRLSPNHKMLHYGDVEEDAENPAIETLQEKIPVADIKGLLTGKDCPHMKENKGKQTKEVLDLAFSITYDVEEYSLNFIAPSRTDFCLWTDGLSVLLGRDMSSESMRSELEILLSMEIKLRLLDLENVPIPESAPIIPKPPSNYNFCYDFSQTEQ</sequence>
<dbReference type="STRING" id="28743.ENSCVAP00000025684"/>
<dbReference type="GO" id="GO:2001212">
    <property type="term" value="P:regulation of vasculogenesis"/>
    <property type="evidence" value="ECO:0007669"/>
    <property type="project" value="Ensembl"/>
</dbReference>
<dbReference type="InterPro" id="IPR006816">
    <property type="entry name" value="ELMO_dom"/>
</dbReference>
<evidence type="ECO:0000256" key="4">
    <source>
        <dbReference type="ARBA" id="ARBA00024863"/>
    </source>
</evidence>
<dbReference type="PANTHER" id="PTHR12771">
    <property type="entry name" value="ENGULFMENT AND CELL MOTILITY"/>
    <property type="match status" value="1"/>
</dbReference>
<comment type="function">
    <text evidence="4">Involved in cytoskeletal rearrangements required for phagocytosis of apoptotic cells and cell motility. Acts in association with DOCK1 and CRK. Was initially proposed to be required in complex with DOCK1 to activate Rac Rho small GTPases. May enhance the guanine nucleotide exchange factor (GEF) activity of DOCK1.</text>
</comment>
<dbReference type="AlphaFoldDB" id="A0A3Q2E2X0"/>
<dbReference type="Gene3D" id="2.30.29.30">
    <property type="entry name" value="Pleckstrin-homology domain (PH domain)/Phosphotyrosine-binding domain (PTB)"/>
    <property type="match status" value="1"/>
</dbReference>
<dbReference type="InterPro" id="IPR001849">
    <property type="entry name" value="PH_domain"/>
</dbReference>
<keyword evidence="2" id="KW-0581">Phagocytosis</keyword>
<dbReference type="Gene3D" id="1.25.10.10">
    <property type="entry name" value="Leucine-rich Repeat Variant"/>
    <property type="match status" value="1"/>
</dbReference>
<evidence type="ECO:0000313" key="6">
    <source>
        <dbReference type="Ensembl" id="ENSCVAP00000025684.1"/>
    </source>
</evidence>
<evidence type="ECO:0000256" key="1">
    <source>
        <dbReference type="ARBA" id="ARBA00022703"/>
    </source>
</evidence>
<dbReference type="InterPro" id="IPR011993">
    <property type="entry name" value="PH-like_dom_sf"/>
</dbReference>